<dbReference type="EMBL" id="PQXM01000153">
    <property type="protein sequence ID" value="TGO76460.1"/>
    <property type="molecule type" value="Genomic_DNA"/>
</dbReference>
<feature type="region of interest" description="Disordered" evidence="1">
    <location>
        <begin position="232"/>
        <end position="264"/>
    </location>
</feature>
<organism evidence="4 5">
    <name type="scientific">Botrytis elliptica</name>
    <dbReference type="NCBI Taxonomy" id="278938"/>
    <lineage>
        <taxon>Eukaryota</taxon>
        <taxon>Fungi</taxon>
        <taxon>Dikarya</taxon>
        <taxon>Ascomycota</taxon>
        <taxon>Pezizomycotina</taxon>
        <taxon>Leotiomycetes</taxon>
        <taxon>Helotiales</taxon>
        <taxon>Sclerotiniaceae</taxon>
        <taxon>Botrytis</taxon>
    </lineage>
</organism>
<accession>A0A4Z1JXR3</accession>
<feature type="compositionally biased region" description="Polar residues" evidence="1">
    <location>
        <begin position="613"/>
        <end position="630"/>
    </location>
</feature>
<keyword evidence="2" id="KW-0812">Transmembrane</keyword>
<dbReference type="Proteomes" id="UP000297229">
    <property type="component" value="Unassembled WGS sequence"/>
</dbReference>
<comment type="caution">
    <text evidence="4">The sequence shown here is derived from an EMBL/GenBank/DDBJ whole genome shotgun (WGS) entry which is preliminary data.</text>
</comment>
<feature type="region of interest" description="Disordered" evidence="1">
    <location>
        <begin position="463"/>
        <end position="490"/>
    </location>
</feature>
<dbReference type="OrthoDB" id="5215637at2759"/>
<feature type="compositionally biased region" description="Basic and acidic residues" evidence="1">
    <location>
        <begin position="662"/>
        <end position="688"/>
    </location>
</feature>
<feature type="compositionally biased region" description="Low complexity" evidence="1">
    <location>
        <begin position="572"/>
        <end position="588"/>
    </location>
</feature>
<evidence type="ECO:0000256" key="3">
    <source>
        <dbReference type="SAM" id="SignalP"/>
    </source>
</evidence>
<feature type="transmembrane region" description="Helical" evidence="2">
    <location>
        <begin position="433"/>
        <end position="456"/>
    </location>
</feature>
<feature type="region of interest" description="Disordered" evidence="1">
    <location>
        <begin position="570"/>
        <end position="688"/>
    </location>
</feature>
<feature type="region of interest" description="Disordered" evidence="1">
    <location>
        <begin position="69"/>
        <end position="117"/>
    </location>
</feature>
<name>A0A4Z1JXR3_9HELO</name>
<protein>
    <recommendedName>
        <fullName evidence="6">Mid2 domain-containing protein</fullName>
    </recommendedName>
</protein>
<dbReference type="AlphaFoldDB" id="A0A4Z1JXR3"/>
<evidence type="ECO:0000256" key="2">
    <source>
        <dbReference type="SAM" id="Phobius"/>
    </source>
</evidence>
<evidence type="ECO:0000256" key="1">
    <source>
        <dbReference type="SAM" id="MobiDB-lite"/>
    </source>
</evidence>
<feature type="chain" id="PRO_5021489078" description="Mid2 domain-containing protein" evidence="3">
    <location>
        <begin position="23"/>
        <end position="688"/>
    </location>
</feature>
<keyword evidence="2" id="KW-1133">Transmembrane helix</keyword>
<proteinExistence type="predicted"/>
<sequence length="688" mass="73194">MLIRQIIAVATALLIQAPVALSDDGVGYHLVQDGIQVLNQEQVQKSQGQVQQAQGQQCQNQNQQMQGEQSQCQSSTQNHQSQPTGAQGRRGLQPQAQQSQASQNQRLQPQSTNTAGSGQCFSSNGSCDPNGIPCFSNDSASRCCGSDEFCSTNKLCVSKNDPNKFSRGSCTDPTFRAASCPKICQSIGDTGAVLPCGDPSLGQFCCDEGRGFECCSTPRKVFTLGRGTTFTENSSNSAATANSNTDLQPQRSSQSATTRTQTETATQIQTQISSATQTQISSATQTQISSATQTVVKTSVSVSVSVQVVTPNQSPTSAISFSPAASVTSSTSIVLVTQTTTQNQPSNSLQASRSGSVYQNQNSQPLSSSTIWEANTRTSTSPSSNGDQGQNGGTSSTSSPNSQASNKTQTQNQTDNQDIQSTVSNFLKSPNNMTAIIAGSSALAAIVMLGIVIVCFRKRRRSKNSGIQLQDGKRRGSASERGASEKMGKIDGVGSGDASIGVFVTVSEKLKGFKEKAHTTHLKEDDRVSREFDGALGGGMYLEGGTMGRGRPYGDLRRSSADSEYANIRDMSTNSNISPSIPSSFSNPRTPPQPPSLPPFLPSQSRHSEYRTSRGSFTSATTGSHYSRATNGDPLRIPLQLDMPVPYRPVGSENSGAYGLLSREEEQGSELGRERVNEQRQEEPRGFF</sequence>
<feature type="compositionally biased region" description="Polar residues" evidence="1">
    <location>
        <begin position="74"/>
        <end position="85"/>
    </location>
</feature>
<keyword evidence="5" id="KW-1185">Reference proteome</keyword>
<evidence type="ECO:0008006" key="6">
    <source>
        <dbReference type="Google" id="ProtNLM"/>
    </source>
</evidence>
<evidence type="ECO:0000313" key="4">
    <source>
        <dbReference type="EMBL" id="TGO76460.1"/>
    </source>
</evidence>
<feature type="signal peptide" evidence="3">
    <location>
        <begin position="1"/>
        <end position="22"/>
    </location>
</feature>
<feature type="compositionally biased region" description="Pro residues" evidence="1">
    <location>
        <begin position="589"/>
        <end position="601"/>
    </location>
</feature>
<feature type="compositionally biased region" description="Polar residues" evidence="1">
    <location>
        <begin position="345"/>
        <end position="380"/>
    </location>
</feature>
<keyword evidence="2" id="KW-0472">Membrane</keyword>
<gene>
    <name evidence="4" type="ORF">BELL_0154g00020</name>
</gene>
<feature type="region of interest" description="Disordered" evidence="1">
    <location>
        <begin position="339"/>
        <end position="417"/>
    </location>
</feature>
<feature type="compositionally biased region" description="Low complexity" evidence="1">
    <location>
        <begin position="381"/>
        <end position="417"/>
    </location>
</feature>
<evidence type="ECO:0000313" key="5">
    <source>
        <dbReference type="Proteomes" id="UP000297229"/>
    </source>
</evidence>
<reference evidence="4 5" key="1">
    <citation type="submission" date="2017-12" db="EMBL/GenBank/DDBJ databases">
        <title>Comparative genomics of Botrytis spp.</title>
        <authorList>
            <person name="Valero-Jimenez C.A."/>
            <person name="Tapia P."/>
            <person name="Veloso J."/>
            <person name="Silva-Moreno E."/>
            <person name="Staats M."/>
            <person name="Valdes J.H."/>
            <person name="Van Kan J.A.L."/>
        </authorList>
    </citation>
    <scope>NUCLEOTIDE SEQUENCE [LARGE SCALE GENOMIC DNA]</scope>
    <source>
        <strain evidence="4 5">Be9601</strain>
    </source>
</reference>
<feature type="compositionally biased region" description="Basic and acidic residues" evidence="1">
    <location>
        <begin position="471"/>
        <end position="489"/>
    </location>
</feature>
<feature type="compositionally biased region" description="Low complexity" evidence="1">
    <location>
        <begin position="92"/>
        <end position="110"/>
    </location>
</feature>
<keyword evidence="3" id="KW-0732">Signal</keyword>